<gene>
    <name evidence="3" type="ORF">CJ030_MR1G007060</name>
</gene>
<keyword evidence="4" id="KW-1185">Reference proteome</keyword>
<dbReference type="PANTHER" id="PTHR32410">
    <property type="entry name" value="CYSTEINE/HISTIDINE-RICH C1 DOMAIN FAMILY PROTEIN"/>
    <property type="match status" value="1"/>
</dbReference>
<dbReference type="InterPro" id="IPR053192">
    <property type="entry name" value="Vacuole_Formation_Reg"/>
</dbReference>
<reference evidence="3 4" key="1">
    <citation type="journal article" date="2019" name="Plant Biotechnol. J.">
        <title>The red bayberry genome and genetic basis of sex determination.</title>
        <authorList>
            <person name="Jia H.M."/>
            <person name="Jia H.J."/>
            <person name="Cai Q.L."/>
            <person name="Wang Y."/>
            <person name="Zhao H.B."/>
            <person name="Yang W.F."/>
            <person name="Wang G.Y."/>
            <person name="Li Y.H."/>
            <person name="Zhan D.L."/>
            <person name="Shen Y.T."/>
            <person name="Niu Q.F."/>
            <person name="Chang L."/>
            <person name="Qiu J."/>
            <person name="Zhao L."/>
            <person name="Xie H.B."/>
            <person name="Fu W.Y."/>
            <person name="Jin J."/>
            <person name="Li X.W."/>
            <person name="Jiao Y."/>
            <person name="Zhou C.C."/>
            <person name="Tu T."/>
            <person name="Chai C.Y."/>
            <person name="Gao J.L."/>
            <person name="Fan L.J."/>
            <person name="van de Weg E."/>
            <person name="Wang J.Y."/>
            <person name="Gao Z.S."/>
        </authorList>
    </citation>
    <scope>NUCLEOTIDE SEQUENCE [LARGE SCALE GENOMIC DNA]</scope>
    <source>
        <tissue evidence="3">Leaves</tissue>
    </source>
</reference>
<dbReference type="InterPro" id="IPR046349">
    <property type="entry name" value="C1-like_sf"/>
</dbReference>
<accession>A0A6A1WVT6</accession>
<name>A0A6A1WVT6_9ROSI</name>
<evidence type="ECO:0000313" key="3">
    <source>
        <dbReference type="EMBL" id="KAB1227838.1"/>
    </source>
</evidence>
<evidence type="ECO:0000313" key="4">
    <source>
        <dbReference type="Proteomes" id="UP000516437"/>
    </source>
</evidence>
<dbReference type="InterPro" id="IPR004146">
    <property type="entry name" value="DC1"/>
</dbReference>
<comment type="caution">
    <text evidence="3">The sequence shown here is derived from an EMBL/GenBank/DDBJ whole genome shotgun (WGS) entry which is preliminary data.</text>
</comment>
<dbReference type="AlphaFoldDB" id="A0A6A1WVT6"/>
<dbReference type="Proteomes" id="UP000516437">
    <property type="component" value="Chromosome 1"/>
</dbReference>
<protein>
    <recommendedName>
        <fullName evidence="2">DC1 domain-containing protein</fullName>
    </recommendedName>
</protein>
<evidence type="ECO:0000259" key="2">
    <source>
        <dbReference type="Pfam" id="PF03107"/>
    </source>
</evidence>
<organism evidence="3 4">
    <name type="scientific">Morella rubra</name>
    <name type="common">Chinese bayberry</name>
    <dbReference type="NCBI Taxonomy" id="262757"/>
    <lineage>
        <taxon>Eukaryota</taxon>
        <taxon>Viridiplantae</taxon>
        <taxon>Streptophyta</taxon>
        <taxon>Embryophyta</taxon>
        <taxon>Tracheophyta</taxon>
        <taxon>Spermatophyta</taxon>
        <taxon>Magnoliopsida</taxon>
        <taxon>eudicotyledons</taxon>
        <taxon>Gunneridae</taxon>
        <taxon>Pentapetalae</taxon>
        <taxon>rosids</taxon>
        <taxon>fabids</taxon>
        <taxon>Fagales</taxon>
        <taxon>Myricaceae</taxon>
        <taxon>Morella</taxon>
    </lineage>
</organism>
<dbReference type="SUPFAM" id="SSF57889">
    <property type="entry name" value="Cysteine-rich domain"/>
    <property type="match status" value="1"/>
</dbReference>
<dbReference type="Pfam" id="PF03107">
    <property type="entry name" value="C1_2"/>
    <property type="match status" value="2"/>
</dbReference>
<sequence>MRTEEQTSRPRNSIKYITELIDDANLAEKERGRPREIQHFSDEHDLILNDEDEEVKDDKLCDGFVRSATFFFTINVLNYPNRLHTDECHITGVFTLSPQPRSSNGVFYCILCSRYRQGFVYSADDLKYVMVDVICFAIEDVLHTDGHQHPLLLASGGIGQECKACGDPEDKRDDYFVCPNQNCNFTLGFECATLPSKARHRYDDHLLTLTFTAEDDTGEYYCLICEEERDLNHWFYYCAKCEFAAHPQCVLGKHPFIKPGKTYKIKIMSILSL</sequence>
<proteinExistence type="predicted"/>
<keyword evidence="1" id="KW-0677">Repeat</keyword>
<dbReference type="EMBL" id="RXIC02000019">
    <property type="protein sequence ID" value="KAB1227838.1"/>
    <property type="molecule type" value="Genomic_DNA"/>
</dbReference>
<evidence type="ECO:0000256" key="1">
    <source>
        <dbReference type="ARBA" id="ARBA00022737"/>
    </source>
</evidence>
<feature type="domain" description="DC1" evidence="2">
    <location>
        <begin position="147"/>
        <end position="192"/>
    </location>
</feature>
<dbReference type="PANTHER" id="PTHR32410:SF216">
    <property type="entry name" value="PHORBOL-ESTER_DAG-TYPE DOMAIN-CONTAINING PROTEIN"/>
    <property type="match status" value="1"/>
</dbReference>
<feature type="domain" description="DC1" evidence="2">
    <location>
        <begin position="201"/>
        <end position="250"/>
    </location>
</feature>
<dbReference type="OrthoDB" id="938199at2759"/>